<protein>
    <recommendedName>
        <fullName evidence="3">Adenylate kinase</fullName>
    </recommendedName>
</protein>
<dbReference type="EMBL" id="FXYH01000006">
    <property type="protein sequence ID" value="SMX40665.1"/>
    <property type="molecule type" value="Genomic_DNA"/>
</dbReference>
<keyword evidence="2" id="KW-1185">Reference proteome</keyword>
<dbReference type="Pfam" id="PF13207">
    <property type="entry name" value="AAA_17"/>
    <property type="match status" value="1"/>
</dbReference>
<dbReference type="RefSeq" id="WP_097804579.1">
    <property type="nucleotide sequence ID" value="NZ_FXYH01000006.1"/>
</dbReference>
<reference evidence="1 2" key="1">
    <citation type="submission" date="2017-05" db="EMBL/GenBank/DDBJ databases">
        <authorList>
            <person name="Song R."/>
            <person name="Chenine A.L."/>
            <person name="Ruprecht R.M."/>
        </authorList>
    </citation>
    <scope>NUCLEOTIDE SEQUENCE [LARGE SCALE GENOMIC DNA]</scope>
    <source>
        <strain evidence="1 2">CECT 8663</strain>
    </source>
</reference>
<gene>
    <name evidence="1" type="ORF">PEV8663_02077</name>
</gene>
<sequence length="175" mass="19613">MILVTGASRSGKTSTLKQLVALEPGWEHVVASRVLRQIGCPLENLSLEEAVSNQKLLIRELALRGQLREPNLLLDGHAVLEVQSKPVCLKDEVFDALNPDAVVVIYDSIQSIQFRRRKAGRGELSLQDISHFQKCEIEHSKSQSERLNVPCALIESGDVAKMSEWIQCIRRQFLS</sequence>
<accession>A0A238KCW2</accession>
<dbReference type="OrthoDB" id="8455868at2"/>
<dbReference type="AlphaFoldDB" id="A0A238KCW2"/>
<evidence type="ECO:0000313" key="1">
    <source>
        <dbReference type="EMBL" id="SMX40665.1"/>
    </source>
</evidence>
<evidence type="ECO:0000313" key="2">
    <source>
        <dbReference type="Proteomes" id="UP000220836"/>
    </source>
</evidence>
<dbReference type="InterPro" id="IPR027417">
    <property type="entry name" value="P-loop_NTPase"/>
</dbReference>
<proteinExistence type="predicted"/>
<evidence type="ECO:0008006" key="3">
    <source>
        <dbReference type="Google" id="ProtNLM"/>
    </source>
</evidence>
<name>A0A238KCW2_9RHOB</name>
<dbReference type="SUPFAM" id="SSF52540">
    <property type="entry name" value="P-loop containing nucleoside triphosphate hydrolases"/>
    <property type="match status" value="1"/>
</dbReference>
<dbReference type="Gene3D" id="3.40.50.300">
    <property type="entry name" value="P-loop containing nucleotide triphosphate hydrolases"/>
    <property type="match status" value="1"/>
</dbReference>
<dbReference type="Proteomes" id="UP000220836">
    <property type="component" value="Unassembled WGS sequence"/>
</dbReference>
<organism evidence="1 2">
    <name type="scientific">Pelagimonas varians</name>
    <dbReference type="NCBI Taxonomy" id="696760"/>
    <lineage>
        <taxon>Bacteria</taxon>
        <taxon>Pseudomonadati</taxon>
        <taxon>Pseudomonadota</taxon>
        <taxon>Alphaproteobacteria</taxon>
        <taxon>Rhodobacterales</taxon>
        <taxon>Roseobacteraceae</taxon>
        <taxon>Pelagimonas</taxon>
    </lineage>
</organism>